<dbReference type="AlphaFoldDB" id="A0A328DSY9"/>
<dbReference type="Proteomes" id="UP000249390">
    <property type="component" value="Unassembled WGS sequence"/>
</dbReference>
<protein>
    <submittedName>
        <fullName evidence="1">Uncharacterized protein</fullName>
    </submittedName>
</protein>
<evidence type="ECO:0000313" key="2">
    <source>
        <dbReference type="Proteomes" id="UP000249390"/>
    </source>
</evidence>
<organism evidence="1 2">
    <name type="scientific">Cuscuta australis</name>
    <dbReference type="NCBI Taxonomy" id="267555"/>
    <lineage>
        <taxon>Eukaryota</taxon>
        <taxon>Viridiplantae</taxon>
        <taxon>Streptophyta</taxon>
        <taxon>Embryophyta</taxon>
        <taxon>Tracheophyta</taxon>
        <taxon>Spermatophyta</taxon>
        <taxon>Magnoliopsida</taxon>
        <taxon>eudicotyledons</taxon>
        <taxon>Gunneridae</taxon>
        <taxon>Pentapetalae</taxon>
        <taxon>asterids</taxon>
        <taxon>lamiids</taxon>
        <taxon>Solanales</taxon>
        <taxon>Convolvulaceae</taxon>
        <taxon>Cuscuteae</taxon>
        <taxon>Cuscuta</taxon>
        <taxon>Cuscuta subgen. Grammica</taxon>
        <taxon>Cuscuta sect. Cleistogrammica</taxon>
    </lineage>
</organism>
<sequence length="139" mass="16091">MPNSDWRFYPSLLKPWSNINTRQNNLTQRWGLLPIDGNPAMGKRTHRWLGMTVVSHLRLILSMFGSQPPTQRWEACTYRWVGSRDYIYHDYGKSISHSHIMEGTSRTLPYTIRFVGLLGSHSLGRNPKFMATAVDLGRE</sequence>
<proteinExistence type="predicted"/>
<reference evidence="1 2" key="1">
    <citation type="submission" date="2018-06" db="EMBL/GenBank/DDBJ databases">
        <title>The Genome of Cuscuta australis (Dodder) Provides Insight into the Evolution of Plant Parasitism.</title>
        <authorList>
            <person name="Liu H."/>
        </authorList>
    </citation>
    <scope>NUCLEOTIDE SEQUENCE [LARGE SCALE GENOMIC DNA]</scope>
    <source>
        <strain evidence="2">cv. Yunnan</strain>
        <tissue evidence="1">Vines</tissue>
    </source>
</reference>
<gene>
    <name evidence="1" type="ORF">DM860_014047</name>
</gene>
<keyword evidence="2" id="KW-1185">Reference proteome</keyword>
<name>A0A328DSY9_9ASTE</name>
<dbReference type="EMBL" id="NQVE01000117">
    <property type="protein sequence ID" value="RAL47153.1"/>
    <property type="molecule type" value="Genomic_DNA"/>
</dbReference>
<accession>A0A328DSY9</accession>
<evidence type="ECO:0000313" key="1">
    <source>
        <dbReference type="EMBL" id="RAL47153.1"/>
    </source>
</evidence>
<comment type="caution">
    <text evidence="1">The sequence shown here is derived from an EMBL/GenBank/DDBJ whole genome shotgun (WGS) entry which is preliminary data.</text>
</comment>